<dbReference type="Gene3D" id="3.30.2010.10">
    <property type="entry name" value="Metalloproteases ('zincins'), catalytic domain"/>
    <property type="match status" value="1"/>
</dbReference>
<evidence type="ECO:0000256" key="10">
    <source>
        <dbReference type="ARBA" id="ARBA00023136"/>
    </source>
</evidence>
<gene>
    <name evidence="13" type="ordered locus">Calkro_1113</name>
</gene>
<keyword evidence="14" id="KW-1185">Reference proteome</keyword>
<evidence type="ECO:0000256" key="5">
    <source>
        <dbReference type="ARBA" id="ARBA00022723"/>
    </source>
</evidence>
<dbReference type="KEGG" id="ckn:Calkro_1113"/>
<feature type="transmembrane region" description="Helical" evidence="11">
    <location>
        <begin position="6"/>
        <end position="28"/>
    </location>
</feature>
<dbReference type="GO" id="GO:0046872">
    <property type="term" value="F:metal ion binding"/>
    <property type="evidence" value="ECO:0007669"/>
    <property type="project" value="UniProtKB-KW"/>
</dbReference>
<evidence type="ECO:0000313" key="14">
    <source>
        <dbReference type="Proteomes" id="UP000006835"/>
    </source>
</evidence>
<dbReference type="InterPro" id="IPR001915">
    <property type="entry name" value="Peptidase_M48"/>
</dbReference>
<feature type="transmembrane region" description="Helical" evidence="11">
    <location>
        <begin position="121"/>
        <end position="140"/>
    </location>
</feature>
<feature type="transmembrane region" description="Helical" evidence="11">
    <location>
        <begin position="152"/>
        <end position="172"/>
    </location>
</feature>
<feature type="transmembrane region" description="Helical" evidence="11">
    <location>
        <begin position="259"/>
        <end position="283"/>
    </location>
</feature>
<dbReference type="InterPro" id="IPR050083">
    <property type="entry name" value="HtpX_protease"/>
</dbReference>
<dbReference type="Pfam" id="PF01435">
    <property type="entry name" value="Peptidase_M48"/>
    <property type="match status" value="1"/>
</dbReference>
<keyword evidence="3" id="KW-0645">Protease</keyword>
<dbReference type="PANTHER" id="PTHR43221:SF2">
    <property type="entry name" value="PROTEASE HTPX HOMOLOG"/>
    <property type="match status" value="1"/>
</dbReference>
<keyword evidence="6" id="KW-0378">Hydrolase</keyword>
<dbReference type="AlphaFoldDB" id="E4SCP5"/>
<keyword evidence="9" id="KW-0482">Metalloprotease</keyword>
<evidence type="ECO:0000313" key="13">
    <source>
        <dbReference type="EMBL" id="ADQ45979.1"/>
    </source>
</evidence>
<evidence type="ECO:0000256" key="1">
    <source>
        <dbReference type="ARBA" id="ARBA00001947"/>
    </source>
</evidence>
<dbReference type="PANTHER" id="PTHR43221">
    <property type="entry name" value="PROTEASE HTPX"/>
    <property type="match status" value="1"/>
</dbReference>
<dbReference type="OrthoDB" id="9810445at2"/>
<evidence type="ECO:0000259" key="12">
    <source>
        <dbReference type="Pfam" id="PF01435"/>
    </source>
</evidence>
<keyword evidence="7" id="KW-0862">Zinc</keyword>
<evidence type="ECO:0000256" key="2">
    <source>
        <dbReference type="ARBA" id="ARBA00022475"/>
    </source>
</evidence>
<reference key="1">
    <citation type="submission" date="2010-11" db="EMBL/GenBank/DDBJ databases">
        <title>Complete sequence of Caldicellulosiruptor kronotskyensis 2002.</title>
        <authorList>
            <consortium name="US DOE Joint Genome Institute"/>
            <person name="Lucas S."/>
            <person name="Copeland A."/>
            <person name="Lapidus A."/>
            <person name="Cheng J.-F."/>
            <person name="Bruce D."/>
            <person name="Goodwin L."/>
            <person name="Pitluck S."/>
            <person name="Davenport K."/>
            <person name="Detter J.C."/>
            <person name="Han C."/>
            <person name="Tapia R."/>
            <person name="Land M."/>
            <person name="Hauser L."/>
            <person name="Jeffries C."/>
            <person name="Kyrpides N."/>
            <person name="Ivanova N."/>
            <person name="Mikhailova N."/>
            <person name="Blumer-Schuette S.E."/>
            <person name="Kelly R.M."/>
            <person name="Woyke T."/>
        </authorList>
    </citation>
    <scope>NUCLEOTIDE SEQUENCE</scope>
    <source>
        <strain>2002</strain>
    </source>
</reference>
<keyword evidence="2" id="KW-1003">Cell membrane</keyword>
<sequence>MPWIKNVIANLIFLILYFSVMTGLKIYIVSRYEKSVEKEKEATKLNTFLIRSIFLVNSIFGATGSIFIIALNSDKFTFSRHFYLFIIYFIEIFIISIFFATSIQAKILNQKLKNAFFLRQIVSGFLGLVLMFGIIFLPIVQISRTGDIKYLYFLSVAIFVGNYLFYLVIFNLQYPKRKLKENEGKIIKDTLKKFEIESIEVEVLDTLGQKFANLFAAGLFKQKLLVTSYALENLKEEEIKAAVVHEIGHIKAKHGRKILFGWFVAILYYLSFVFGLESIANYFVSNCEFYNFIQIVVFLVGTIQFLLLPSFISRTAEIEADLFVLKSGIKREEYESALKTLYAINYIKGDVSNALEKIQSHPSLKSRIKILAEAENKLERGDNHKLKKICNYLITACALFATVYLVFGVILSQKDVKSWSQNIEKIKIEKSIPTLIEIAESKKEIELPAKVDITDEKDIENIVKSINKTRKKFSLANTVLSNDYHIEIFEKSGKSYLYSYSSDSGTLIKYVPAIDFNKDKPWWGVNKEIGKIISKYSYSFSNLRGEQESVSNSVYKWFVCVDRDWPKYENSAAILIEKVKDKSIGTCALKYEIKLPPWVNRKDIDDAIKEAFNVYLRKAKLPSTIPLPEKIFVDYKVVFEESEKNKVMAGVVYSFAGFSFVNNKFAAEALGGVEIVKGEILLNSDGSVKGIFLTIPTGQGKYFSKSIERIFGSEKAKKLLLNYQFSEKIYEYAKEYLKSIGNENIKIARYVQTKPSNNWYSQQVYSLLPKVSEITGWNFIESGSIRRLYKISDFQTPIECTHKTVFEKFNDNEALISFYNIWDVKINGKPIQSYWKFRLNIDGTYKLVDKNDQTGLLLEIVKRVEKKSES</sequence>
<feature type="domain" description="Peptidase M48" evidence="12">
    <location>
        <begin position="209"/>
        <end position="373"/>
    </location>
</feature>
<keyword evidence="10 11" id="KW-0472">Membrane</keyword>
<evidence type="ECO:0000256" key="11">
    <source>
        <dbReference type="SAM" id="Phobius"/>
    </source>
</evidence>
<dbReference type="PATRIC" id="fig|632348.3.peg.1178"/>
<dbReference type="Proteomes" id="UP000006835">
    <property type="component" value="Chromosome"/>
</dbReference>
<evidence type="ECO:0000256" key="9">
    <source>
        <dbReference type="ARBA" id="ARBA00023049"/>
    </source>
</evidence>
<keyword evidence="4 11" id="KW-0812">Transmembrane</keyword>
<keyword evidence="8 11" id="KW-1133">Transmembrane helix</keyword>
<feature type="transmembrane region" description="Helical" evidence="11">
    <location>
        <begin position="82"/>
        <end position="100"/>
    </location>
</feature>
<feature type="transmembrane region" description="Helical" evidence="11">
    <location>
        <begin position="289"/>
        <end position="308"/>
    </location>
</feature>
<evidence type="ECO:0000256" key="6">
    <source>
        <dbReference type="ARBA" id="ARBA00022801"/>
    </source>
</evidence>
<feature type="transmembrane region" description="Helical" evidence="11">
    <location>
        <begin position="389"/>
        <end position="411"/>
    </location>
</feature>
<keyword evidence="5" id="KW-0479">Metal-binding</keyword>
<dbReference type="EMBL" id="CP002330">
    <property type="protein sequence ID" value="ADQ45979.1"/>
    <property type="molecule type" value="Genomic_DNA"/>
</dbReference>
<reference evidence="13 14" key="2">
    <citation type="journal article" date="2011" name="J. Bacteriol.">
        <title>Complete genome sequences for the anaerobic, extremely thermophilic plant biomass-degrading bacteria Caldicellulosiruptor hydrothermalis, Caldicellulosiruptor kristjanssonii, Caldicellulosiruptor kronotskyensis, Caldicellulosiruptor owensenis, and Caldicellulosiruptor lactoaceticus.</title>
        <authorList>
            <person name="Blumer-Schuette S.E."/>
            <person name="Ozdemir I."/>
            <person name="Mistry D."/>
            <person name="Lucas S."/>
            <person name="Lapidus A."/>
            <person name="Cheng J.F."/>
            <person name="Goodwin L.A."/>
            <person name="Pitluck S."/>
            <person name="Land M.L."/>
            <person name="Hauser L.J."/>
            <person name="Woyke T."/>
            <person name="Mikhailova N."/>
            <person name="Pati A."/>
            <person name="Kyrpides N.C."/>
            <person name="Ivanova N."/>
            <person name="Detter J.C."/>
            <person name="Walston-Davenport K."/>
            <person name="Han S."/>
            <person name="Adams M.W."/>
            <person name="Kelly R.M."/>
        </authorList>
    </citation>
    <scope>NUCLEOTIDE SEQUENCE [LARGE SCALE GENOMIC DNA]</scope>
    <source>
        <strain evidence="14">DSM 18902 / VKM B-2412 / 2002</strain>
    </source>
</reference>
<proteinExistence type="predicted"/>
<dbReference type="HOGENOM" id="CLU_016197_0_0_9"/>
<dbReference type="GO" id="GO:0006508">
    <property type="term" value="P:proteolysis"/>
    <property type="evidence" value="ECO:0007669"/>
    <property type="project" value="UniProtKB-KW"/>
</dbReference>
<evidence type="ECO:0000256" key="8">
    <source>
        <dbReference type="ARBA" id="ARBA00022989"/>
    </source>
</evidence>
<evidence type="ECO:0000256" key="4">
    <source>
        <dbReference type="ARBA" id="ARBA00022692"/>
    </source>
</evidence>
<feature type="transmembrane region" description="Helical" evidence="11">
    <location>
        <begin position="48"/>
        <end position="70"/>
    </location>
</feature>
<evidence type="ECO:0000256" key="3">
    <source>
        <dbReference type="ARBA" id="ARBA00022670"/>
    </source>
</evidence>
<accession>E4SCP5</accession>
<dbReference type="GO" id="GO:0004222">
    <property type="term" value="F:metalloendopeptidase activity"/>
    <property type="evidence" value="ECO:0007669"/>
    <property type="project" value="InterPro"/>
</dbReference>
<comment type="cofactor">
    <cofactor evidence="1">
        <name>Zn(2+)</name>
        <dbReference type="ChEBI" id="CHEBI:29105"/>
    </cofactor>
</comment>
<name>E4SCP5_CALK2</name>
<evidence type="ECO:0000256" key="7">
    <source>
        <dbReference type="ARBA" id="ARBA00022833"/>
    </source>
</evidence>
<organism evidence="13 14">
    <name type="scientific">Caldicellulosiruptor kronotskyensis (strain DSM 18902 / VKM B-2412 / 2002)</name>
    <dbReference type="NCBI Taxonomy" id="632348"/>
    <lineage>
        <taxon>Bacteria</taxon>
        <taxon>Bacillati</taxon>
        <taxon>Bacillota</taxon>
        <taxon>Bacillota incertae sedis</taxon>
        <taxon>Caldicellulosiruptorales</taxon>
        <taxon>Caldicellulosiruptoraceae</taxon>
        <taxon>Caldicellulosiruptor</taxon>
    </lineage>
</organism>
<protein>
    <submittedName>
        <fullName evidence="13">Peptidase M48 Ste24p</fullName>
    </submittedName>
</protein>
<dbReference type="RefSeq" id="WP_013430094.1">
    <property type="nucleotide sequence ID" value="NC_014720.1"/>
</dbReference>